<sequence length="289" mass="32984">MRRVRKTKRRPKAGSAWTAHDVAILTELYPRCNNRDLAMRLGRSEWAVVGKARGLGLTKDCRRNCRRRAGRGRTWSSQEVSLLRTLYPTTPNEDIAERIDRTRNAVHMKARQLGLRKMEFWSEQEDQYLRDAYHACRCDELARRLGRTLPAVKARAITLKLDSKVPNWTEEEIRFLRESYGTTDVGMIAGELGRTRAAVAKKAREMGLVCFRHWSGRDVRKLRELYPRCTIGELAEEFGRSCDSIRGKAAQLKLSKRSSSSQPTETVPPRDAARSAGACYDRPLASCCI</sequence>
<protein>
    <submittedName>
        <fullName evidence="2">Uncharacterized protein</fullName>
    </submittedName>
</protein>
<dbReference type="AlphaFoldDB" id="A0AAW6U3H7"/>
<evidence type="ECO:0000313" key="3">
    <source>
        <dbReference type="Proteomes" id="UP001431776"/>
    </source>
</evidence>
<evidence type="ECO:0000256" key="1">
    <source>
        <dbReference type="SAM" id="MobiDB-lite"/>
    </source>
</evidence>
<organism evidence="2 3">
    <name type="scientific">Anaerobaca lacustris</name>
    <dbReference type="NCBI Taxonomy" id="3044600"/>
    <lineage>
        <taxon>Bacteria</taxon>
        <taxon>Pseudomonadati</taxon>
        <taxon>Planctomycetota</taxon>
        <taxon>Phycisphaerae</taxon>
        <taxon>Sedimentisphaerales</taxon>
        <taxon>Anaerobacaceae</taxon>
        <taxon>Anaerobaca</taxon>
    </lineage>
</organism>
<dbReference type="Proteomes" id="UP001431776">
    <property type="component" value="Unassembled WGS sequence"/>
</dbReference>
<gene>
    <name evidence="2" type="ORF">QJ522_20300</name>
</gene>
<reference evidence="2" key="1">
    <citation type="submission" date="2023-05" db="EMBL/GenBank/DDBJ databases">
        <title>Anaerotaeda fermentans gen. nov., sp. nov., a novel anaerobic planctomycete of the new family within the order Sedimentisphaerales isolated from Taman Peninsula, Russia.</title>
        <authorList>
            <person name="Khomyakova M.A."/>
            <person name="Merkel A.Y."/>
            <person name="Slobodkin A.I."/>
        </authorList>
    </citation>
    <scope>NUCLEOTIDE SEQUENCE</scope>
    <source>
        <strain evidence="2">M17dextr</strain>
    </source>
</reference>
<keyword evidence="3" id="KW-1185">Reference proteome</keyword>
<feature type="region of interest" description="Disordered" evidence="1">
    <location>
        <begin position="253"/>
        <end position="272"/>
    </location>
</feature>
<name>A0AAW6U3H7_9BACT</name>
<accession>A0AAW6U3H7</accession>
<dbReference type="EMBL" id="JASCXX010000035">
    <property type="protein sequence ID" value="MDI6451415.1"/>
    <property type="molecule type" value="Genomic_DNA"/>
</dbReference>
<dbReference type="RefSeq" id="WP_349246823.1">
    <property type="nucleotide sequence ID" value="NZ_JASCXX010000035.1"/>
</dbReference>
<comment type="caution">
    <text evidence="2">The sequence shown here is derived from an EMBL/GenBank/DDBJ whole genome shotgun (WGS) entry which is preliminary data.</text>
</comment>
<evidence type="ECO:0000313" key="2">
    <source>
        <dbReference type="EMBL" id="MDI6451415.1"/>
    </source>
</evidence>
<feature type="compositionally biased region" description="Low complexity" evidence="1">
    <location>
        <begin position="253"/>
        <end position="262"/>
    </location>
</feature>
<proteinExistence type="predicted"/>